<keyword evidence="2" id="KW-1185">Reference proteome</keyword>
<proteinExistence type="predicted"/>
<dbReference type="eggNOG" id="ENOG5032RBJ">
    <property type="taxonomic scope" value="Bacteria"/>
</dbReference>
<dbReference type="Proteomes" id="UP000006327">
    <property type="component" value="Unassembled WGS sequence"/>
</dbReference>
<dbReference type="RefSeq" id="WP_007622882.1">
    <property type="nucleotide sequence ID" value="NZ_BAEO01000055.1"/>
</dbReference>
<dbReference type="OrthoDB" id="9148269at2"/>
<name>K6YR95_9ALTE</name>
<dbReference type="Pfam" id="PF14022">
    <property type="entry name" value="DUF4238"/>
    <property type="match status" value="1"/>
</dbReference>
<gene>
    <name evidence="1" type="ORF">GARC_3748</name>
</gene>
<evidence type="ECO:0000313" key="1">
    <source>
        <dbReference type="EMBL" id="GAC20702.1"/>
    </source>
</evidence>
<evidence type="ECO:0000313" key="2">
    <source>
        <dbReference type="Proteomes" id="UP000006327"/>
    </source>
</evidence>
<organism evidence="1 2">
    <name type="scientific">Paraglaciecola arctica BSs20135</name>
    <dbReference type="NCBI Taxonomy" id="493475"/>
    <lineage>
        <taxon>Bacteria</taxon>
        <taxon>Pseudomonadati</taxon>
        <taxon>Pseudomonadota</taxon>
        <taxon>Gammaproteobacteria</taxon>
        <taxon>Alteromonadales</taxon>
        <taxon>Alteromonadaceae</taxon>
        <taxon>Paraglaciecola</taxon>
    </lineage>
</organism>
<comment type="caution">
    <text evidence="1">The sequence shown here is derived from an EMBL/GenBank/DDBJ whole genome shotgun (WGS) entry which is preliminary data.</text>
</comment>
<evidence type="ECO:0008006" key="3">
    <source>
        <dbReference type="Google" id="ProtNLM"/>
    </source>
</evidence>
<protein>
    <recommendedName>
        <fullName evidence="3">DUF4238 domain-containing protein</fullName>
    </recommendedName>
</protein>
<dbReference type="InterPro" id="IPR025332">
    <property type="entry name" value="DUF4238"/>
</dbReference>
<dbReference type="EMBL" id="BAEO01000055">
    <property type="protein sequence ID" value="GAC20702.1"/>
    <property type="molecule type" value="Genomic_DNA"/>
</dbReference>
<dbReference type="AlphaFoldDB" id="K6YR95"/>
<sequence length="321" mass="36828">MQTKKQHYVPRFILKNFSFGKGKKIHVFDKLNNRTFVSSIIDAGSENYFYVDPVEYETNTEDKLCELETQTAPIISKIVQEQSINNVSDFELGILSLFISVQKLRTNNQKELIFQMNQSISNWCRKNGRDPNTDIENFQEITKDEASVLATGNLRSLAGDFAPILLEKVWILNKAPKGQSFLTSDHPIALHNHRPRPGRGNLGIKLEGIEIQFPISSKLSLTLFCPILFKEMVKKVNQHKATCLLMNKKPLDTSEIELLISEVKDRKTRQMTPENVEFNNSLQVQQSSRFVYSPTKNFTIVEEMITEFPDLQSPPTIEKNF</sequence>
<accession>K6YR95</accession>
<reference evidence="1 2" key="1">
    <citation type="journal article" date="2017" name="Antonie Van Leeuwenhoek">
        <title>Rhizobium rhizosphaerae sp. nov., a novel species isolated from rice rhizosphere.</title>
        <authorList>
            <person name="Zhao J.J."/>
            <person name="Zhang J."/>
            <person name="Zhang R.J."/>
            <person name="Zhang C.W."/>
            <person name="Yin H.Q."/>
            <person name="Zhang X.X."/>
        </authorList>
    </citation>
    <scope>NUCLEOTIDE SEQUENCE [LARGE SCALE GENOMIC DNA]</scope>
    <source>
        <strain evidence="1 2">BSs20135</strain>
    </source>
</reference>